<evidence type="ECO:0000313" key="2">
    <source>
        <dbReference type="EMBL" id="KAG2652407.1"/>
    </source>
</evidence>
<reference evidence="2" key="1">
    <citation type="submission" date="2020-05" db="EMBL/GenBank/DDBJ databases">
        <title>WGS assembly of Panicum virgatum.</title>
        <authorList>
            <person name="Lovell J.T."/>
            <person name="Jenkins J."/>
            <person name="Shu S."/>
            <person name="Juenger T.E."/>
            <person name="Schmutz J."/>
        </authorList>
    </citation>
    <scope>NUCLEOTIDE SEQUENCE</scope>
    <source>
        <strain evidence="2">AP13</strain>
    </source>
</reference>
<name>A0A8T0X0Z5_PANVG</name>
<evidence type="ECO:0000313" key="3">
    <source>
        <dbReference type="Proteomes" id="UP000823388"/>
    </source>
</evidence>
<evidence type="ECO:0000256" key="1">
    <source>
        <dbReference type="SAM" id="Phobius"/>
    </source>
</evidence>
<keyword evidence="1" id="KW-1133">Transmembrane helix</keyword>
<keyword evidence="3" id="KW-1185">Reference proteome</keyword>
<feature type="transmembrane region" description="Helical" evidence="1">
    <location>
        <begin position="21"/>
        <end position="41"/>
    </location>
</feature>
<dbReference type="Proteomes" id="UP000823388">
    <property type="component" value="Chromosome 1N"/>
</dbReference>
<dbReference type="EMBL" id="CM029038">
    <property type="protein sequence ID" value="KAG2652407.1"/>
    <property type="molecule type" value="Genomic_DNA"/>
</dbReference>
<dbReference type="AlphaFoldDB" id="A0A8T0X0Z5"/>
<comment type="caution">
    <text evidence="2">The sequence shown here is derived from an EMBL/GenBank/DDBJ whole genome shotgun (WGS) entry which is preliminary data.</text>
</comment>
<protein>
    <submittedName>
        <fullName evidence="2">Uncharacterized protein</fullName>
    </submittedName>
</protein>
<gene>
    <name evidence="2" type="ORF">PVAP13_1NG354019</name>
</gene>
<keyword evidence="1" id="KW-0812">Transmembrane</keyword>
<accession>A0A8T0X0Z5</accession>
<organism evidence="2 3">
    <name type="scientific">Panicum virgatum</name>
    <name type="common">Blackwell switchgrass</name>
    <dbReference type="NCBI Taxonomy" id="38727"/>
    <lineage>
        <taxon>Eukaryota</taxon>
        <taxon>Viridiplantae</taxon>
        <taxon>Streptophyta</taxon>
        <taxon>Embryophyta</taxon>
        <taxon>Tracheophyta</taxon>
        <taxon>Spermatophyta</taxon>
        <taxon>Magnoliopsida</taxon>
        <taxon>Liliopsida</taxon>
        <taxon>Poales</taxon>
        <taxon>Poaceae</taxon>
        <taxon>PACMAD clade</taxon>
        <taxon>Panicoideae</taxon>
        <taxon>Panicodae</taxon>
        <taxon>Paniceae</taxon>
        <taxon>Panicinae</taxon>
        <taxon>Panicum</taxon>
        <taxon>Panicum sect. Hiantes</taxon>
    </lineage>
</organism>
<proteinExistence type="predicted"/>
<sequence>MKEHNSYREHYNYSATIICNIKLFFFKSILIVITQAVYLKWNHNFR</sequence>
<keyword evidence="1" id="KW-0472">Membrane</keyword>